<dbReference type="Proteomes" id="UP001162164">
    <property type="component" value="Unassembled WGS sequence"/>
</dbReference>
<gene>
    <name evidence="2" type="ORF">NQ317_003657</name>
</gene>
<sequence>MSPRKKQLENYQDALPEAKKRQETPKVQGQTTSPDVLQQSLVQLNSSEWEMTLQGLQGLKAHIHAISVTLARHIKNLRSQVARSACRTASDLFSFCKKGLDMQYFYELVNELPFFAGITRKYPVPSSNEQQTPINSLRADANAALDIMSESISAHSVIVIVTSRGITHPTAS</sequence>
<reference evidence="2" key="1">
    <citation type="journal article" date="2023" name="Insect Mol. Biol.">
        <title>Genome sequencing provides insights into the evolution of gene families encoding plant cell wall-degrading enzymes in longhorned beetles.</title>
        <authorList>
            <person name="Shin N.R."/>
            <person name="Okamura Y."/>
            <person name="Kirsch R."/>
            <person name="Pauchet Y."/>
        </authorList>
    </citation>
    <scope>NUCLEOTIDE SEQUENCE</scope>
    <source>
        <strain evidence="2">MMC_N1</strain>
    </source>
</reference>
<evidence type="ECO:0000313" key="2">
    <source>
        <dbReference type="EMBL" id="KAJ8969322.1"/>
    </source>
</evidence>
<dbReference type="PANTHER" id="PTHR21567">
    <property type="entry name" value="CLASP"/>
    <property type="match status" value="1"/>
</dbReference>
<keyword evidence="3" id="KW-1185">Reference proteome</keyword>
<accession>A0ABQ9IYS0</accession>
<dbReference type="EMBL" id="JAPWTJ010001824">
    <property type="protein sequence ID" value="KAJ8969322.1"/>
    <property type="molecule type" value="Genomic_DNA"/>
</dbReference>
<organism evidence="2 3">
    <name type="scientific">Molorchus minor</name>
    <dbReference type="NCBI Taxonomy" id="1323400"/>
    <lineage>
        <taxon>Eukaryota</taxon>
        <taxon>Metazoa</taxon>
        <taxon>Ecdysozoa</taxon>
        <taxon>Arthropoda</taxon>
        <taxon>Hexapoda</taxon>
        <taxon>Insecta</taxon>
        <taxon>Pterygota</taxon>
        <taxon>Neoptera</taxon>
        <taxon>Endopterygota</taxon>
        <taxon>Coleoptera</taxon>
        <taxon>Polyphaga</taxon>
        <taxon>Cucujiformia</taxon>
        <taxon>Chrysomeloidea</taxon>
        <taxon>Cerambycidae</taxon>
        <taxon>Lamiinae</taxon>
        <taxon>Monochamini</taxon>
        <taxon>Molorchus</taxon>
    </lineage>
</organism>
<dbReference type="InterPro" id="IPR011989">
    <property type="entry name" value="ARM-like"/>
</dbReference>
<protein>
    <submittedName>
        <fullName evidence="2">Uncharacterized protein</fullName>
    </submittedName>
</protein>
<dbReference type="Gene3D" id="1.25.10.10">
    <property type="entry name" value="Leucine-rich Repeat Variant"/>
    <property type="match status" value="1"/>
</dbReference>
<evidence type="ECO:0000313" key="3">
    <source>
        <dbReference type="Proteomes" id="UP001162164"/>
    </source>
</evidence>
<proteinExistence type="predicted"/>
<evidence type="ECO:0000256" key="1">
    <source>
        <dbReference type="SAM" id="MobiDB-lite"/>
    </source>
</evidence>
<name>A0ABQ9IYS0_9CUCU</name>
<comment type="caution">
    <text evidence="2">The sequence shown here is derived from an EMBL/GenBank/DDBJ whole genome shotgun (WGS) entry which is preliminary data.</text>
</comment>
<dbReference type="PANTHER" id="PTHR21567:SF87">
    <property type="entry name" value="CRESCERIN-LIKE PROTEIN CHE-12"/>
    <property type="match status" value="1"/>
</dbReference>
<feature type="compositionally biased region" description="Polar residues" evidence="1">
    <location>
        <begin position="25"/>
        <end position="34"/>
    </location>
</feature>
<feature type="region of interest" description="Disordered" evidence="1">
    <location>
        <begin position="1"/>
        <end position="34"/>
    </location>
</feature>